<evidence type="ECO:0000313" key="2">
    <source>
        <dbReference type="Proteomes" id="UP001055879"/>
    </source>
</evidence>
<organism evidence="1 2">
    <name type="scientific">Arctium lappa</name>
    <name type="common">Greater burdock</name>
    <name type="synonym">Lappa major</name>
    <dbReference type="NCBI Taxonomy" id="4217"/>
    <lineage>
        <taxon>Eukaryota</taxon>
        <taxon>Viridiplantae</taxon>
        <taxon>Streptophyta</taxon>
        <taxon>Embryophyta</taxon>
        <taxon>Tracheophyta</taxon>
        <taxon>Spermatophyta</taxon>
        <taxon>Magnoliopsida</taxon>
        <taxon>eudicotyledons</taxon>
        <taxon>Gunneridae</taxon>
        <taxon>Pentapetalae</taxon>
        <taxon>asterids</taxon>
        <taxon>campanulids</taxon>
        <taxon>Asterales</taxon>
        <taxon>Asteraceae</taxon>
        <taxon>Carduoideae</taxon>
        <taxon>Cardueae</taxon>
        <taxon>Arctiinae</taxon>
        <taxon>Arctium</taxon>
    </lineage>
</organism>
<accession>A0ACB8Y6V1</accession>
<reference evidence="1 2" key="2">
    <citation type="journal article" date="2022" name="Mol. Ecol. Resour.">
        <title>The genomes of chicory, endive, great burdock and yacon provide insights into Asteraceae paleo-polyploidization history and plant inulin production.</title>
        <authorList>
            <person name="Fan W."/>
            <person name="Wang S."/>
            <person name="Wang H."/>
            <person name="Wang A."/>
            <person name="Jiang F."/>
            <person name="Liu H."/>
            <person name="Zhao H."/>
            <person name="Xu D."/>
            <person name="Zhang Y."/>
        </authorList>
    </citation>
    <scope>NUCLEOTIDE SEQUENCE [LARGE SCALE GENOMIC DNA]</scope>
    <source>
        <strain evidence="2">cv. Niubang</strain>
    </source>
</reference>
<gene>
    <name evidence="1" type="ORF">L6452_35348</name>
</gene>
<comment type="caution">
    <text evidence="1">The sequence shown here is derived from an EMBL/GenBank/DDBJ whole genome shotgun (WGS) entry which is preliminary data.</text>
</comment>
<protein>
    <submittedName>
        <fullName evidence="1">Uncharacterized protein</fullName>
    </submittedName>
</protein>
<reference evidence="2" key="1">
    <citation type="journal article" date="2022" name="Mol. Ecol. Resour.">
        <title>The genomes of chicory, endive, great burdock and yacon provide insights into Asteraceae palaeo-polyploidization history and plant inulin production.</title>
        <authorList>
            <person name="Fan W."/>
            <person name="Wang S."/>
            <person name="Wang H."/>
            <person name="Wang A."/>
            <person name="Jiang F."/>
            <person name="Liu H."/>
            <person name="Zhao H."/>
            <person name="Xu D."/>
            <person name="Zhang Y."/>
        </authorList>
    </citation>
    <scope>NUCLEOTIDE SEQUENCE [LARGE SCALE GENOMIC DNA]</scope>
    <source>
        <strain evidence="2">cv. Niubang</strain>
    </source>
</reference>
<name>A0ACB8Y6V1_ARCLA</name>
<dbReference type="EMBL" id="CM042059">
    <property type="protein sequence ID" value="KAI3680575.1"/>
    <property type="molecule type" value="Genomic_DNA"/>
</dbReference>
<keyword evidence="2" id="KW-1185">Reference proteome</keyword>
<evidence type="ECO:0000313" key="1">
    <source>
        <dbReference type="EMBL" id="KAI3680575.1"/>
    </source>
</evidence>
<sequence length="191" mass="20989">MVPNASNSSDPKNSVDSKNNNAASKNNNVDPKNNNAATKNNADLTKSNSNSRKDNCDWKRNLDSKTNADAHSPQGDGGGGNLPPLSGAIQSFERQSSRNGSKHGISNHGLNWDFDAIKERLVHFEEILHQKANNGSKLVYLDNATTSQKPLSVIDAVNNYYRSYNSNVQRGIHFLRHLPQGFCVSLYATYT</sequence>
<proteinExistence type="predicted"/>
<dbReference type="Proteomes" id="UP001055879">
    <property type="component" value="Linkage Group LG13"/>
</dbReference>